<organism evidence="2 3">
    <name type="scientific">Rhizobium esperanzae</name>
    <dbReference type="NCBI Taxonomy" id="1967781"/>
    <lineage>
        <taxon>Bacteria</taxon>
        <taxon>Pseudomonadati</taxon>
        <taxon>Pseudomonadota</taxon>
        <taxon>Alphaproteobacteria</taxon>
        <taxon>Hyphomicrobiales</taxon>
        <taxon>Rhizobiaceae</taxon>
        <taxon>Rhizobium/Agrobacterium group</taxon>
        <taxon>Rhizobium</taxon>
    </lineage>
</organism>
<gene>
    <name evidence="2" type="ORF">B5E41_29210</name>
</gene>
<name>A0A246DL82_9HYPH</name>
<evidence type="ECO:0000313" key="2">
    <source>
        <dbReference type="EMBL" id="OWO90008.1"/>
    </source>
</evidence>
<accession>A0A246DL82</accession>
<feature type="coiled-coil region" evidence="1">
    <location>
        <begin position="17"/>
        <end position="63"/>
    </location>
</feature>
<dbReference type="EMBL" id="MXPU01000032">
    <property type="protein sequence ID" value="OWO90008.1"/>
    <property type="molecule type" value="Genomic_DNA"/>
</dbReference>
<protein>
    <submittedName>
        <fullName evidence="2">Uncharacterized protein</fullName>
    </submittedName>
</protein>
<evidence type="ECO:0000256" key="1">
    <source>
        <dbReference type="SAM" id="Coils"/>
    </source>
</evidence>
<comment type="caution">
    <text evidence="2">The sequence shown here is derived from an EMBL/GenBank/DDBJ whole genome shotgun (WGS) entry which is preliminary data.</text>
</comment>
<keyword evidence="1" id="KW-0175">Coiled coil</keyword>
<dbReference type="Proteomes" id="UP000197269">
    <property type="component" value="Unassembled WGS sequence"/>
</dbReference>
<evidence type="ECO:0000313" key="3">
    <source>
        <dbReference type="Proteomes" id="UP000197269"/>
    </source>
</evidence>
<proteinExistence type="predicted"/>
<dbReference type="AlphaFoldDB" id="A0A246DL82"/>
<reference evidence="2 3" key="1">
    <citation type="submission" date="2017-03" db="EMBL/GenBank/DDBJ databases">
        <title>Genome of strain Rhizobium sp. CNPSo 668.</title>
        <authorList>
            <person name="Ribeiro R."/>
        </authorList>
    </citation>
    <scope>NUCLEOTIDE SEQUENCE [LARGE SCALE GENOMIC DNA]</scope>
    <source>
        <strain evidence="2 3">CNPSo 668</strain>
    </source>
</reference>
<sequence length="243" mass="27344">MRREGAMMEKITNPDILKRQAETRERFKAARTQLEQAKTAALMDEDRRRMQITEAALEQMKTEREAWAGGKSEEDEVFAAFARVTMPQGSSALEAPIDPDTPFRRSEFRERLDLHYSGWRDAIPEFPELNAAELIELAEYCEQIVDELQDTHTRDTLHSVFVAVDNQIGTASNLLTENSYLAVLALVNALELFDEQEEGAADHSKLIGKYQAIAVSCLDIQAQIMRDRAADLAPGANEVNEGE</sequence>